<evidence type="ECO:0000313" key="7">
    <source>
        <dbReference type="Proteomes" id="UP001249851"/>
    </source>
</evidence>
<dbReference type="Gene3D" id="1.50.10.100">
    <property type="entry name" value="Chondroitin AC/alginate lyase"/>
    <property type="match status" value="1"/>
</dbReference>
<evidence type="ECO:0000313" key="6">
    <source>
        <dbReference type="EMBL" id="KAK2572641.1"/>
    </source>
</evidence>
<dbReference type="GO" id="GO:0030246">
    <property type="term" value="F:carbohydrate binding"/>
    <property type="evidence" value="ECO:0007669"/>
    <property type="project" value="InterPro"/>
</dbReference>
<feature type="domain" description="Lyase catalytic" evidence="5">
    <location>
        <begin position="432"/>
        <end position="660"/>
    </location>
</feature>
<dbReference type="PANTHER" id="PTHR37322:SF3">
    <property type="entry name" value="CHONDROITIN SULFATE ABC EXOLYASE"/>
    <property type="match status" value="1"/>
</dbReference>
<sequence length="1271" mass="141897">RNVLLPSHGNCTYFLKSTLNDNYLNSSVLPSPFFVFRHLLSLRPFSESSATSSVCKKDQVFDFETSAEANCFQLVPVGSGTKTLSSSKKTVKLAQKSLKWHATSTSNSSLQLDFATGHHITGSWLRRGGVKVWLYKDSASPGKQLTVEFKDTSGNILCLFNANLNFKGWRGIWVKFSECKPSGISVTSSSTSNRVLFTLTGADTIYIDILEFKNSLGKQTRDKIVPPINGIDLYDAANTWQRSYHWSQQPAPDLPSTVDVTKNLHLDVIKSRMMNWYLDETKKTTNFPAGSFLEHRWNSLLGSIQNAHASYDNDLDIQNDEIVGPPLFCRDCRNDKKFGEVITKILFPLALEYHLRSRTDEIDSTAAAELANLNSAVVAEKNSAYQAIAGRHQAMQDVFRTFLPSSSNPLTTDQVKNAIKALNCNRLSKINHLLDYVKDQGFADGSGLGSLDHEMNKVGAGFSHSLLLISDSLNEASNESRLLDLIETAKWYNDFGEVYQSPAFEYKGTTADRMITILHFRVMIVLVMPKSTNEEKKARIRDMDAIVRWMNNAFAVNDAFGGVIKPDYTGFHHKAIYGSAYVPQALQVGGLVKYLLDGTKFSLSTTSVNNIRRGLEVMRLMAAKYSSPNSINGRFPNYSNKVLIKAALGGYAYFSVANPPATTVQSGITVKTTSTSKGYSAEPSPEGHWSKNFAALSVHRRKDWVATAKGFNKYVWDFENKPNKQNIYGLYASHGALLIANSEEILNVHDVENGWDWAKVPGTTSIALDLADMNMGGGRFFGKRDLAGGLTFKGTYPLGNGVFGMDFDQPSYGLARTDWRNNIEFKFKKSFFFFQNLIVGLGSHISAQNTNSKIVQTTLFQDRLFDGVSSSKIKVNGVDKTFSDTANAYTPNIPNVAYTTLTDAKGNFYYIPSNSKTSLKVHLKDQDSKTDNGKTDTTGRYATAWFDHSTSPSNVKYQYAVLIPTATYHTTLTDLATAQESANDKVYKVLKQDRQAHVVQFVKSPKTWTALGNDYVVTGYVLFRENLNLPSGGEIAHVTAKNVLLMVEKSDDYIFLSVSVPSLNLHTKGNLEVNNDVQQEERYHSSSQEKEVEVTLRTKVESSVVYALAHGNPDCYKPNVWVVGNNLKVKFLNLKNGFSVEVKLKKMTRLVGRSDEKQTRISRSAYDIKNNGSLSDDAQNAQSSTTSYYLHETKTSPNFPTRSFLRHRWNSLLTNIQLVHRSYDDLVSESDKIVGAPLSCRNCRNVKRFWDCRYRRPCAFGTGISPRIASW</sequence>
<dbReference type="Pfam" id="PF02278">
    <property type="entry name" value="Lyase_8"/>
    <property type="match status" value="1"/>
</dbReference>
<dbReference type="Gene3D" id="2.60.220.10">
    <property type="entry name" value="Polysaccharide lyase family 8-like, C-terminal"/>
    <property type="match status" value="1"/>
</dbReference>
<keyword evidence="2" id="KW-0456">Lyase</keyword>
<organism evidence="6 7">
    <name type="scientific">Acropora cervicornis</name>
    <name type="common">Staghorn coral</name>
    <dbReference type="NCBI Taxonomy" id="6130"/>
    <lineage>
        <taxon>Eukaryota</taxon>
        <taxon>Metazoa</taxon>
        <taxon>Cnidaria</taxon>
        <taxon>Anthozoa</taxon>
        <taxon>Hexacorallia</taxon>
        <taxon>Scleractinia</taxon>
        <taxon>Astrocoeniina</taxon>
        <taxon>Acroporidae</taxon>
        <taxon>Acropora</taxon>
    </lineage>
</organism>
<evidence type="ECO:0000256" key="2">
    <source>
        <dbReference type="ARBA" id="ARBA00023239"/>
    </source>
</evidence>
<dbReference type="Gene3D" id="2.60.120.430">
    <property type="entry name" value="Galactose-binding lectin"/>
    <property type="match status" value="1"/>
</dbReference>
<dbReference type="Pfam" id="PF09092">
    <property type="entry name" value="Lyase_N"/>
    <property type="match status" value="1"/>
</dbReference>
<evidence type="ECO:0000259" key="3">
    <source>
        <dbReference type="Pfam" id="PF02278"/>
    </source>
</evidence>
<keyword evidence="7" id="KW-1185">Reference proteome</keyword>
<dbReference type="InterPro" id="IPR008929">
    <property type="entry name" value="Chondroitin_lyas"/>
</dbReference>
<evidence type="ECO:0000259" key="4">
    <source>
        <dbReference type="Pfam" id="PF09092"/>
    </source>
</evidence>
<dbReference type="SUPFAM" id="SSF74650">
    <property type="entry name" value="Galactose mutarotase-like"/>
    <property type="match status" value="1"/>
</dbReference>
<proteinExistence type="inferred from homology"/>
<dbReference type="GO" id="GO:0005576">
    <property type="term" value="C:extracellular region"/>
    <property type="evidence" value="ECO:0007669"/>
    <property type="project" value="InterPro"/>
</dbReference>
<dbReference type="InterPro" id="IPR003159">
    <property type="entry name" value="Lyase_8_central_dom"/>
</dbReference>
<feature type="non-terminal residue" evidence="6">
    <location>
        <position position="1"/>
    </location>
</feature>
<dbReference type="EMBL" id="JARQWQ010000003">
    <property type="protein sequence ID" value="KAK2572641.1"/>
    <property type="molecule type" value="Genomic_DNA"/>
</dbReference>
<dbReference type="InterPro" id="IPR011013">
    <property type="entry name" value="Gal_mutarotase_sf_dom"/>
</dbReference>
<feature type="domain" description="Polysaccharide lyase family 8 central" evidence="3">
    <location>
        <begin position="698"/>
        <end position="962"/>
    </location>
</feature>
<dbReference type="SUPFAM" id="SSF49863">
    <property type="entry name" value="Hyaluronate lyase-like, C-terminal domain"/>
    <property type="match status" value="1"/>
</dbReference>
<feature type="domain" description="Lyase N-terminal" evidence="4">
    <location>
        <begin position="58"/>
        <end position="226"/>
    </location>
</feature>
<dbReference type="AlphaFoldDB" id="A0AAD9VFL5"/>
<dbReference type="Pfam" id="PF09093">
    <property type="entry name" value="Lyase_catalyt"/>
    <property type="match status" value="1"/>
</dbReference>
<comment type="caution">
    <text evidence="6">The sequence shown here is derived from an EMBL/GenBank/DDBJ whole genome shotgun (WGS) entry which is preliminary data.</text>
</comment>
<gene>
    <name evidence="6" type="ORF">P5673_001614</name>
</gene>
<reference evidence="6" key="2">
    <citation type="journal article" date="2023" name="Science">
        <title>Genomic signatures of disease resistance in endangered staghorn corals.</title>
        <authorList>
            <person name="Vollmer S.V."/>
            <person name="Selwyn J.D."/>
            <person name="Despard B.A."/>
            <person name="Roesel C.L."/>
        </authorList>
    </citation>
    <scope>NUCLEOTIDE SEQUENCE</scope>
    <source>
        <strain evidence="6">K2</strain>
    </source>
</reference>
<dbReference type="GO" id="GO:0005975">
    <property type="term" value="P:carbohydrate metabolic process"/>
    <property type="evidence" value="ECO:0007669"/>
    <property type="project" value="InterPro"/>
</dbReference>
<dbReference type="InterPro" id="IPR011071">
    <property type="entry name" value="Lyase_8-like_C"/>
</dbReference>
<comment type="similarity">
    <text evidence="1">Belongs to the polysaccharide lyase 8 family.</text>
</comment>
<dbReference type="InterPro" id="IPR014718">
    <property type="entry name" value="GH-type_carb-bd"/>
</dbReference>
<reference evidence="6" key="1">
    <citation type="journal article" date="2023" name="G3 (Bethesda)">
        <title>Whole genome assembly and annotation of the endangered Caribbean coral Acropora cervicornis.</title>
        <authorList>
            <person name="Selwyn J.D."/>
            <person name="Vollmer S.V."/>
        </authorList>
    </citation>
    <scope>NUCLEOTIDE SEQUENCE</scope>
    <source>
        <strain evidence="6">K2</strain>
    </source>
</reference>
<dbReference type="SUPFAM" id="SSF49785">
    <property type="entry name" value="Galactose-binding domain-like"/>
    <property type="match status" value="1"/>
</dbReference>
<evidence type="ECO:0000259" key="5">
    <source>
        <dbReference type="Pfam" id="PF09093"/>
    </source>
</evidence>
<dbReference type="InterPro" id="IPR015176">
    <property type="entry name" value="Lyase_N"/>
</dbReference>
<protein>
    <submittedName>
        <fullName evidence="6">Chondroitin sulfate ABC exolyase</fullName>
    </submittedName>
</protein>
<dbReference type="GO" id="GO:0016837">
    <property type="term" value="F:carbon-oxygen lyase activity, acting on polysaccharides"/>
    <property type="evidence" value="ECO:0007669"/>
    <property type="project" value="UniProtKB-ARBA"/>
</dbReference>
<dbReference type="Proteomes" id="UP001249851">
    <property type="component" value="Unassembled WGS sequence"/>
</dbReference>
<evidence type="ECO:0000256" key="1">
    <source>
        <dbReference type="ARBA" id="ARBA00006699"/>
    </source>
</evidence>
<dbReference type="InterPro" id="IPR015177">
    <property type="entry name" value="Lyase_catalyt"/>
</dbReference>
<dbReference type="PANTHER" id="PTHR37322">
    <property type="match status" value="1"/>
</dbReference>
<dbReference type="SUPFAM" id="SSF48230">
    <property type="entry name" value="Chondroitin AC/alginate lyase"/>
    <property type="match status" value="1"/>
</dbReference>
<dbReference type="InterPro" id="IPR008979">
    <property type="entry name" value="Galactose-bd-like_sf"/>
</dbReference>
<accession>A0AAD9VFL5</accession>
<dbReference type="InterPro" id="IPR039174">
    <property type="entry name" value="Chondroitin_ABC_lyase"/>
</dbReference>
<dbReference type="Gene3D" id="2.70.98.10">
    <property type="match status" value="1"/>
</dbReference>
<dbReference type="GO" id="GO:0006027">
    <property type="term" value="P:glycosaminoglycan catabolic process"/>
    <property type="evidence" value="ECO:0007669"/>
    <property type="project" value="InterPro"/>
</dbReference>
<name>A0AAD9VFL5_ACRCE</name>